<gene>
    <name evidence="1" type="ORF">HIR71_13140</name>
</gene>
<reference evidence="1 2" key="1">
    <citation type="submission" date="2020-04" db="EMBL/GenBank/DDBJ databases">
        <title>Sequencing and Assembly of C. fimi.</title>
        <authorList>
            <person name="Ramsey A.R."/>
        </authorList>
    </citation>
    <scope>NUCLEOTIDE SEQUENCE [LARGE SCALE GENOMIC DNA]</scope>
    <source>
        <strain evidence="1 2">SB</strain>
    </source>
</reference>
<proteinExistence type="predicted"/>
<evidence type="ECO:0000313" key="2">
    <source>
        <dbReference type="Proteomes" id="UP000562124"/>
    </source>
</evidence>
<protein>
    <submittedName>
        <fullName evidence="1">Uncharacterized protein</fullName>
    </submittedName>
</protein>
<dbReference type="AlphaFoldDB" id="A0A7Y0M155"/>
<comment type="caution">
    <text evidence="1">The sequence shown here is derived from an EMBL/GenBank/DDBJ whole genome shotgun (WGS) entry which is preliminary data.</text>
</comment>
<organism evidence="1 2">
    <name type="scientific">Cellulomonas fimi</name>
    <dbReference type="NCBI Taxonomy" id="1708"/>
    <lineage>
        <taxon>Bacteria</taxon>
        <taxon>Bacillati</taxon>
        <taxon>Actinomycetota</taxon>
        <taxon>Actinomycetes</taxon>
        <taxon>Micrococcales</taxon>
        <taxon>Cellulomonadaceae</taxon>
        <taxon>Cellulomonas</taxon>
    </lineage>
</organism>
<dbReference type="Proteomes" id="UP000562124">
    <property type="component" value="Unassembled WGS sequence"/>
</dbReference>
<dbReference type="EMBL" id="JABCJJ010000025">
    <property type="protein sequence ID" value="NMR21148.1"/>
    <property type="molecule type" value="Genomic_DNA"/>
</dbReference>
<accession>A0A7Y0M155</accession>
<keyword evidence="2" id="KW-1185">Reference proteome</keyword>
<sequence>MRAEKAEQGIGEQRLAWTLTAGEGGIRTNEPSAGRWDSRLWIAHLVRDSADAPRAGVPPNFLSPN</sequence>
<name>A0A7Y0M155_CELFI</name>
<evidence type="ECO:0000313" key="1">
    <source>
        <dbReference type="EMBL" id="NMR21148.1"/>
    </source>
</evidence>